<name>A0A0L0CAJ4_LUCCU</name>
<dbReference type="EMBL" id="JRES01000668">
    <property type="protein sequence ID" value="KNC29423.1"/>
    <property type="molecule type" value="Genomic_DNA"/>
</dbReference>
<proteinExistence type="predicted"/>
<evidence type="ECO:0000256" key="1">
    <source>
        <dbReference type="SAM" id="SignalP"/>
    </source>
</evidence>
<protein>
    <submittedName>
        <fullName evidence="2">Uncharacterized protein</fullName>
    </submittedName>
</protein>
<evidence type="ECO:0000313" key="2">
    <source>
        <dbReference type="EMBL" id="KNC29423.1"/>
    </source>
</evidence>
<keyword evidence="3" id="KW-1185">Reference proteome</keyword>
<evidence type="ECO:0000313" key="3">
    <source>
        <dbReference type="Proteomes" id="UP000037069"/>
    </source>
</evidence>
<feature type="signal peptide" evidence="1">
    <location>
        <begin position="1"/>
        <end position="19"/>
    </location>
</feature>
<keyword evidence="1" id="KW-0732">Signal</keyword>
<dbReference type="Proteomes" id="UP000037069">
    <property type="component" value="Unassembled WGS sequence"/>
</dbReference>
<dbReference type="OrthoDB" id="7996920at2759"/>
<dbReference type="AlphaFoldDB" id="A0A0L0CAJ4"/>
<accession>A0A0L0CAJ4</accession>
<organism evidence="2 3">
    <name type="scientific">Lucilia cuprina</name>
    <name type="common">Green bottle fly</name>
    <name type="synonym">Australian sheep blowfly</name>
    <dbReference type="NCBI Taxonomy" id="7375"/>
    <lineage>
        <taxon>Eukaryota</taxon>
        <taxon>Metazoa</taxon>
        <taxon>Ecdysozoa</taxon>
        <taxon>Arthropoda</taxon>
        <taxon>Hexapoda</taxon>
        <taxon>Insecta</taxon>
        <taxon>Pterygota</taxon>
        <taxon>Neoptera</taxon>
        <taxon>Endopterygota</taxon>
        <taxon>Diptera</taxon>
        <taxon>Brachycera</taxon>
        <taxon>Muscomorpha</taxon>
        <taxon>Oestroidea</taxon>
        <taxon>Calliphoridae</taxon>
        <taxon>Luciliinae</taxon>
        <taxon>Lucilia</taxon>
    </lineage>
</organism>
<gene>
    <name evidence="2" type="ORF">FF38_06579</name>
</gene>
<sequence>MKSLILLPILSLIMSVVTADDPQTCFHILEITPKSEIVKYSKMSFVETTNNALAADMFSCMLEKSRYNGGEKSNTEKSYDIYKKCIEFSKFTSTPIAIQQLNELIKLGLQPVYINYLRDGIKTYEIKHIKESLNYIAEKMEINIEKSLEFKNYKKFILKKLEEEEESVKVKYVGDVQGMRDQDAKEINNDEQNLFKVVAFSKNSGHSNFDSNKWFRIINNF</sequence>
<reference evidence="2 3" key="1">
    <citation type="journal article" date="2015" name="Nat. Commun.">
        <title>Lucilia cuprina genome unlocks parasitic fly biology to underpin future interventions.</title>
        <authorList>
            <person name="Anstead C.A."/>
            <person name="Korhonen P.K."/>
            <person name="Young N.D."/>
            <person name="Hall R.S."/>
            <person name="Jex A.R."/>
            <person name="Murali S.C."/>
            <person name="Hughes D.S."/>
            <person name="Lee S.F."/>
            <person name="Perry T."/>
            <person name="Stroehlein A.J."/>
            <person name="Ansell B.R."/>
            <person name="Breugelmans B."/>
            <person name="Hofmann A."/>
            <person name="Qu J."/>
            <person name="Dugan S."/>
            <person name="Lee S.L."/>
            <person name="Chao H."/>
            <person name="Dinh H."/>
            <person name="Han Y."/>
            <person name="Doddapaneni H.V."/>
            <person name="Worley K.C."/>
            <person name="Muzny D.M."/>
            <person name="Ioannidis P."/>
            <person name="Waterhouse R.M."/>
            <person name="Zdobnov E.M."/>
            <person name="James P.J."/>
            <person name="Bagnall N.H."/>
            <person name="Kotze A.C."/>
            <person name="Gibbs R.A."/>
            <person name="Richards S."/>
            <person name="Batterham P."/>
            <person name="Gasser R.B."/>
        </authorList>
    </citation>
    <scope>NUCLEOTIDE SEQUENCE [LARGE SCALE GENOMIC DNA]</scope>
    <source>
        <strain evidence="2 3">LS</strain>
        <tissue evidence="2">Full body</tissue>
    </source>
</reference>
<feature type="chain" id="PRO_5005535969" evidence="1">
    <location>
        <begin position="20"/>
        <end position="221"/>
    </location>
</feature>
<feature type="non-terminal residue" evidence="2">
    <location>
        <position position="221"/>
    </location>
</feature>
<comment type="caution">
    <text evidence="2">The sequence shown here is derived from an EMBL/GenBank/DDBJ whole genome shotgun (WGS) entry which is preliminary data.</text>
</comment>